<dbReference type="GeneID" id="25569934"/>
<evidence type="ECO:0000256" key="2">
    <source>
        <dbReference type="SAM" id="MobiDB-lite"/>
    </source>
</evidence>
<evidence type="ECO:0000313" key="3">
    <source>
        <dbReference type="EMBL" id="KNC50426.1"/>
    </source>
</evidence>
<feature type="coiled-coil region" evidence="1">
    <location>
        <begin position="9"/>
        <end position="36"/>
    </location>
</feature>
<evidence type="ECO:0000256" key="1">
    <source>
        <dbReference type="SAM" id="Coils"/>
    </source>
</evidence>
<gene>
    <name evidence="3" type="ORF">AMSG_12019</name>
</gene>
<accession>A0A0L0DE31</accession>
<sequence>MSDGSKFTRDELLEMLKETEEDIDEAEREASMSSAMDVLAGERRLRLIRAELAALDAREAEAGAKEAGKSKKMLSACRVVVAKTWVSVAGAVPVRAYRKYRHRQGSAKRATSTKRKGGERAVSIDQPILFPTAAPGEAVDSPPPSPPAAYGTKLLPFPFKASLSDMEALDDDWYTQPEYRAWVAEWNAQFDSDSNLPRSDSD</sequence>
<proteinExistence type="predicted"/>
<name>A0A0L0DE31_THETB</name>
<dbReference type="EMBL" id="GL349461">
    <property type="protein sequence ID" value="KNC50426.1"/>
    <property type="molecule type" value="Genomic_DNA"/>
</dbReference>
<dbReference type="RefSeq" id="XP_013756986.1">
    <property type="nucleotide sequence ID" value="XM_013901532.1"/>
</dbReference>
<dbReference type="AlphaFoldDB" id="A0A0L0DE31"/>
<keyword evidence="4" id="KW-1185">Reference proteome</keyword>
<keyword evidence="1" id="KW-0175">Coiled coil</keyword>
<reference evidence="3 4" key="1">
    <citation type="submission" date="2010-05" db="EMBL/GenBank/DDBJ databases">
        <title>The Genome Sequence of Thecamonas trahens ATCC 50062.</title>
        <authorList>
            <consortium name="The Broad Institute Genome Sequencing Platform"/>
            <person name="Russ C."/>
            <person name="Cuomo C."/>
            <person name="Shea T."/>
            <person name="Young S.K."/>
            <person name="Zeng Q."/>
            <person name="Koehrsen M."/>
            <person name="Haas B."/>
            <person name="Borodovsky M."/>
            <person name="Guigo R."/>
            <person name="Alvarado L."/>
            <person name="Berlin A."/>
            <person name="Bochicchio J."/>
            <person name="Borenstein D."/>
            <person name="Chapman S."/>
            <person name="Chen Z."/>
            <person name="Freedman E."/>
            <person name="Gellesch M."/>
            <person name="Goldberg J."/>
            <person name="Griggs A."/>
            <person name="Gujja S."/>
            <person name="Heilman E."/>
            <person name="Heiman D."/>
            <person name="Hepburn T."/>
            <person name="Howarth C."/>
            <person name="Jen D."/>
            <person name="Larson L."/>
            <person name="Mehta T."/>
            <person name="Park D."/>
            <person name="Pearson M."/>
            <person name="Roberts A."/>
            <person name="Saif S."/>
            <person name="Shenoy N."/>
            <person name="Sisk P."/>
            <person name="Stolte C."/>
            <person name="Sykes S."/>
            <person name="Thomson T."/>
            <person name="Walk T."/>
            <person name="White J."/>
            <person name="Yandava C."/>
            <person name="Burger G."/>
            <person name="Gray M.W."/>
            <person name="Holland P.W.H."/>
            <person name="King N."/>
            <person name="Lang F.B.F."/>
            <person name="Roger A.J."/>
            <person name="Ruiz-Trillo I."/>
            <person name="Lander E."/>
            <person name="Nusbaum C."/>
        </authorList>
    </citation>
    <scope>NUCLEOTIDE SEQUENCE [LARGE SCALE GENOMIC DNA]</scope>
    <source>
        <strain evidence="3 4">ATCC 50062</strain>
    </source>
</reference>
<protein>
    <submittedName>
        <fullName evidence="3">Uncharacterized protein</fullName>
    </submittedName>
</protein>
<organism evidence="3 4">
    <name type="scientific">Thecamonas trahens ATCC 50062</name>
    <dbReference type="NCBI Taxonomy" id="461836"/>
    <lineage>
        <taxon>Eukaryota</taxon>
        <taxon>Apusozoa</taxon>
        <taxon>Apusomonadida</taxon>
        <taxon>Apusomonadidae</taxon>
        <taxon>Thecamonas</taxon>
    </lineage>
</organism>
<feature type="region of interest" description="Disordered" evidence="2">
    <location>
        <begin position="132"/>
        <end position="151"/>
    </location>
</feature>
<evidence type="ECO:0000313" key="4">
    <source>
        <dbReference type="Proteomes" id="UP000054408"/>
    </source>
</evidence>
<dbReference type="Proteomes" id="UP000054408">
    <property type="component" value="Unassembled WGS sequence"/>
</dbReference>